<dbReference type="InterPro" id="IPR027417">
    <property type="entry name" value="P-loop_NTPase"/>
</dbReference>
<sequence length="521" mass="54988">MSAASVAATLAVSLVGLEGHLVEVQTHVGRGLVAFTLVGLPDASVREARERVRAALQSCGTEVRDRHMTVNLSPAGLPKHGSGFDLAIAMSVLAANGGICAAAAADAVMLGELGLDGALRPVPGILPSLIEAAREGVRRAVVPAACVAEARLVPGIEVLGFDHLAEVVTWAGGRAERPRLLGPPGGPAEPRDIAPAQVGPSLDLVDVRGQALGRRALEVAAAGGHHLFLIGEPGAGKTMLASRLATVLPELDDQTAVEVTALHSVAGAFDPSGGLIRTPPVERPHHSATMQALIGGGGGVPRPGAVSLAHGGVLILDEAAEFPAKALDALRQPLEQGTVTIHRALATARYPAAFQLVLATNPCPCGYRDSRRGSCTCTALQRRRYLSRLSGPLLDRIDIQVAMRAPTRADLALDRADTSARVRERVTRARRRAARRWAGTPWALNSRLPGTWIREHAPLEPSLAADLDRWVDRGRISLRGADRVLRLMWTLADLDGRDRPDDRDLGEAMTLRTGDRDERAA</sequence>
<protein>
    <submittedName>
        <fullName evidence="6">YifB family Mg chelatase-like AAA ATPase</fullName>
    </submittedName>
</protein>
<dbReference type="RefSeq" id="WP_380972818.1">
    <property type="nucleotide sequence ID" value="NZ_JBHTEF010000001.1"/>
</dbReference>
<evidence type="ECO:0000256" key="4">
    <source>
        <dbReference type="SAM" id="MobiDB-lite"/>
    </source>
</evidence>
<dbReference type="InterPro" id="IPR000523">
    <property type="entry name" value="Mg_chelatse_chII-like_cat_dom"/>
</dbReference>
<dbReference type="PRINTS" id="PR01657">
    <property type="entry name" value="MCMFAMILY"/>
</dbReference>
<dbReference type="Pfam" id="PF13541">
    <property type="entry name" value="ChlI"/>
    <property type="match status" value="1"/>
</dbReference>
<dbReference type="Pfam" id="PF01078">
    <property type="entry name" value="Mg_chelatase"/>
    <property type="match status" value="1"/>
</dbReference>
<dbReference type="PANTHER" id="PTHR32039:SF7">
    <property type="entry name" value="COMPETENCE PROTEIN COMM"/>
    <property type="match status" value="1"/>
</dbReference>
<name>A0ABW2SLV0_9ACTO</name>
<evidence type="ECO:0000256" key="1">
    <source>
        <dbReference type="ARBA" id="ARBA00006354"/>
    </source>
</evidence>
<evidence type="ECO:0000259" key="5">
    <source>
        <dbReference type="SMART" id="SM00382"/>
    </source>
</evidence>
<gene>
    <name evidence="6" type="ORF">ACFQWG_05215</name>
</gene>
<dbReference type="InterPro" id="IPR004482">
    <property type="entry name" value="Mg_chelat-rel"/>
</dbReference>
<dbReference type="Gene3D" id="3.40.50.300">
    <property type="entry name" value="P-loop containing nucleotide triphosphate hydrolases"/>
    <property type="match status" value="1"/>
</dbReference>
<evidence type="ECO:0000256" key="3">
    <source>
        <dbReference type="ARBA" id="ARBA00022840"/>
    </source>
</evidence>
<accession>A0ABW2SLV0</accession>
<dbReference type="InterPro" id="IPR025158">
    <property type="entry name" value="Mg_chelat-rel_C"/>
</dbReference>
<feature type="region of interest" description="Disordered" evidence="4">
    <location>
        <begin position="502"/>
        <end position="521"/>
    </location>
</feature>
<dbReference type="Gene3D" id="3.30.230.10">
    <property type="match status" value="1"/>
</dbReference>
<evidence type="ECO:0000313" key="7">
    <source>
        <dbReference type="Proteomes" id="UP001596527"/>
    </source>
</evidence>
<dbReference type="PANTHER" id="PTHR32039">
    <property type="entry name" value="MAGNESIUM-CHELATASE SUBUNIT CHLI"/>
    <property type="match status" value="1"/>
</dbReference>
<dbReference type="SMART" id="SM00382">
    <property type="entry name" value="AAA"/>
    <property type="match status" value="1"/>
</dbReference>
<dbReference type="EMBL" id="JBHTEF010000001">
    <property type="protein sequence ID" value="MFC7580608.1"/>
    <property type="molecule type" value="Genomic_DNA"/>
</dbReference>
<keyword evidence="2" id="KW-0547">Nucleotide-binding</keyword>
<organism evidence="6 7">
    <name type="scientific">Schaalia naturae</name>
    <dbReference type="NCBI Taxonomy" id="635203"/>
    <lineage>
        <taxon>Bacteria</taxon>
        <taxon>Bacillati</taxon>
        <taxon>Actinomycetota</taxon>
        <taxon>Actinomycetes</taxon>
        <taxon>Actinomycetales</taxon>
        <taxon>Actinomycetaceae</taxon>
        <taxon>Schaalia</taxon>
    </lineage>
</organism>
<keyword evidence="3" id="KW-0067">ATP-binding</keyword>
<comment type="caution">
    <text evidence="6">The sequence shown here is derived from an EMBL/GenBank/DDBJ whole genome shotgun (WGS) entry which is preliminary data.</text>
</comment>
<reference evidence="7" key="1">
    <citation type="journal article" date="2019" name="Int. J. Syst. Evol. Microbiol.">
        <title>The Global Catalogue of Microorganisms (GCM) 10K type strain sequencing project: providing services to taxonomists for standard genome sequencing and annotation.</title>
        <authorList>
            <consortium name="The Broad Institute Genomics Platform"/>
            <consortium name="The Broad Institute Genome Sequencing Center for Infectious Disease"/>
            <person name="Wu L."/>
            <person name="Ma J."/>
        </authorList>
    </citation>
    <scope>NUCLEOTIDE SEQUENCE [LARGE SCALE GENOMIC DNA]</scope>
    <source>
        <strain evidence="7">CCUG 56698</strain>
    </source>
</reference>
<feature type="domain" description="AAA+ ATPase" evidence="5">
    <location>
        <begin position="223"/>
        <end position="407"/>
    </location>
</feature>
<dbReference type="SUPFAM" id="SSF54211">
    <property type="entry name" value="Ribosomal protein S5 domain 2-like"/>
    <property type="match status" value="1"/>
</dbReference>
<dbReference type="InterPro" id="IPR003593">
    <property type="entry name" value="AAA+_ATPase"/>
</dbReference>
<proteinExistence type="inferred from homology"/>
<dbReference type="InterPro" id="IPR014721">
    <property type="entry name" value="Ribsml_uS5_D2-typ_fold_subgr"/>
</dbReference>
<evidence type="ECO:0000256" key="2">
    <source>
        <dbReference type="ARBA" id="ARBA00022741"/>
    </source>
</evidence>
<dbReference type="Pfam" id="PF13335">
    <property type="entry name" value="Mg_chelatase_C"/>
    <property type="match status" value="1"/>
</dbReference>
<dbReference type="Proteomes" id="UP001596527">
    <property type="component" value="Unassembled WGS sequence"/>
</dbReference>
<keyword evidence="7" id="KW-1185">Reference proteome</keyword>
<comment type="similarity">
    <text evidence="1">Belongs to the Mg-chelatase subunits D/I family. ComM subfamily.</text>
</comment>
<dbReference type="InterPro" id="IPR045006">
    <property type="entry name" value="CHLI-like"/>
</dbReference>
<dbReference type="InterPro" id="IPR020568">
    <property type="entry name" value="Ribosomal_Su5_D2-typ_SF"/>
</dbReference>
<dbReference type="InterPro" id="IPR001208">
    <property type="entry name" value="MCM_dom"/>
</dbReference>
<dbReference type="SUPFAM" id="SSF52540">
    <property type="entry name" value="P-loop containing nucleoside triphosphate hydrolases"/>
    <property type="match status" value="1"/>
</dbReference>
<evidence type="ECO:0000313" key="6">
    <source>
        <dbReference type="EMBL" id="MFC7580608.1"/>
    </source>
</evidence>
<dbReference type="NCBIfam" id="TIGR00368">
    <property type="entry name" value="YifB family Mg chelatase-like AAA ATPase"/>
    <property type="match status" value="1"/>
</dbReference>